<sequence>MEQIKFTETILINEKVDAVFDYTQDYNSRLNWDTFLKKAELIEGAKQAGKGVKAHCVAKNGLGMVTEYVTYNRPRVTAIKMTKGPYLFKSFFGSWTFKQVANDTTEVIFLYSFTLRFPFNLLTNFITTNLQTNVKQRLIDLKNKLENESINA</sequence>
<evidence type="ECO:0000313" key="2">
    <source>
        <dbReference type="Proteomes" id="UP000812270"/>
    </source>
</evidence>
<reference evidence="1" key="1">
    <citation type="submission" date="2021-06" db="EMBL/GenBank/DDBJ databases">
        <authorList>
            <person name="Huq M.A."/>
        </authorList>
    </citation>
    <scope>NUCLEOTIDE SEQUENCE</scope>
    <source>
        <strain evidence="1">MAH-26</strain>
    </source>
</reference>
<dbReference type="RefSeq" id="WP_217791107.1">
    <property type="nucleotide sequence ID" value="NZ_JAHSPG010000006.1"/>
</dbReference>
<evidence type="ECO:0000313" key="1">
    <source>
        <dbReference type="EMBL" id="MBV4357462.1"/>
    </source>
</evidence>
<dbReference type="InterPro" id="IPR019587">
    <property type="entry name" value="Polyketide_cyclase/dehydratase"/>
</dbReference>
<comment type="caution">
    <text evidence="1">The sequence shown here is derived from an EMBL/GenBank/DDBJ whole genome shotgun (WGS) entry which is preliminary data.</text>
</comment>
<organism evidence="1 2">
    <name type="scientific">Pinibacter aurantiacus</name>
    <dbReference type="NCBI Taxonomy" id="2851599"/>
    <lineage>
        <taxon>Bacteria</taxon>
        <taxon>Pseudomonadati</taxon>
        <taxon>Bacteroidota</taxon>
        <taxon>Chitinophagia</taxon>
        <taxon>Chitinophagales</taxon>
        <taxon>Chitinophagaceae</taxon>
        <taxon>Pinibacter</taxon>
    </lineage>
</organism>
<keyword evidence="2" id="KW-1185">Reference proteome</keyword>
<proteinExistence type="predicted"/>
<dbReference type="CDD" id="cd07812">
    <property type="entry name" value="SRPBCC"/>
    <property type="match status" value="1"/>
</dbReference>
<dbReference type="AlphaFoldDB" id="A0A9E2S8B7"/>
<dbReference type="Pfam" id="PF10604">
    <property type="entry name" value="Polyketide_cyc2"/>
    <property type="match status" value="1"/>
</dbReference>
<name>A0A9E2S8B7_9BACT</name>
<dbReference type="EMBL" id="JAHSPG010000006">
    <property type="protein sequence ID" value="MBV4357462.1"/>
    <property type="molecule type" value="Genomic_DNA"/>
</dbReference>
<accession>A0A9E2S8B7</accession>
<protein>
    <submittedName>
        <fullName evidence="1">SRPBCC family protein</fullName>
    </submittedName>
</protein>
<gene>
    <name evidence="1" type="ORF">KTO63_09915</name>
</gene>
<dbReference type="Proteomes" id="UP000812270">
    <property type="component" value="Unassembled WGS sequence"/>
</dbReference>